<keyword evidence="2" id="KW-1185">Reference proteome</keyword>
<dbReference type="EMBL" id="UYSU01043297">
    <property type="protein sequence ID" value="VDM04287.1"/>
    <property type="molecule type" value="Genomic_DNA"/>
</dbReference>
<organism evidence="3">
    <name type="scientific">Schistocephalus solidus</name>
    <name type="common">Tapeworm</name>
    <dbReference type="NCBI Taxonomy" id="70667"/>
    <lineage>
        <taxon>Eukaryota</taxon>
        <taxon>Metazoa</taxon>
        <taxon>Spiralia</taxon>
        <taxon>Lophotrochozoa</taxon>
        <taxon>Platyhelminthes</taxon>
        <taxon>Cestoda</taxon>
        <taxon>Eucestoda</taxon>
        <taxon>Diphyllobothriidea</taxon>
        <taxon>Diphyllobothriidae</taxon>
        <taxon>Schistocephalus</taxon>
    </lineage>
</organism>
<protein>
    <submittedName>
        <fullName evidence="3">EGF-like domain-containing protein</fullName>
    </submittedName>
</protein>
<dbReference type="AlphaFoldDB" id="A0A183TN53"/>
<sequence>MRHQRACIYQTVSSAKSICPKECCPWSYPQRCHCSEAQAQSMPGCRDRISTFVEENMQGITYILATVLGLQVTARPHAFRLTTTTTT</sequence>
<dbReference type="OrthoDB" id="10410289at2759"/>
<evidence type="ECO:0000313" key="1">
    <source>
        <dbReference type="EMBL" id="VDM04287.1"/>
    </source>
</evidence>
<accession>A0A183TN53</accession>
<evidence type="ECO:0000313" key="2">
    <source>
        <dbReference type="Proteomes" id="UP000275846"/>
    </source>
</evidence>
<evidence type="ECO:0000313" key="3">
    <source>
        <dbReference type="WBParaSite" id="SSLN_0001857801-mRNA-1"/>
    </source>
</evidence>
<dbReference type="WBParaSite" id="SSLN_0001857801-mRNA-1">
    <property type="protein sequence ID" value="SSLN_0001857801-mRNA-1"/>
    <property type="gene ID" value="SSLN_0001857801"/>
</dbReference>
<reference evidence="3" key="1">
    <citation type="submission" date="2016-06" db="UniProtKB">
        <authorList>
            <consortium name="WormBaseParasite"/>
        </authorList>
    </citation>
    <scope>IDENTIFICATION</scope>
</reference>
<name>A0A183TN53_SCHSO</name>
<dbReference type="Proteomes" id="UP000275846">
    <property type="component" value="Unassembled WGS sequence"/>
</dbReference>
<gene>
    <name evidence="1" type="ORF">SSLN_LOCUS17901</name>
</gene>
<proteinExistence type="predicted"/>
<reference evidence="1 2" key="2">
    <citation type="submission" date="2018-11" db="EMBL/GenBank/DDBJ databases">
        <authorList>
            <consortium name="Pathogen Informatics"/>
        </authorList>
    </citation>
    <scope>NUCLEOTIDE SEQUENCE [LARGE SCALE GENOMIC DNA]</scope>
    <source>
        <strain evidence="1 2">NST_G2</strain>
    </source>
</reference>